<dbReference type="EMBL" id="QYUJ01000014">
    <property type="protein sequence ID" value="RJF71623.1"/>
    <property type="molecule type" value="Genomic_DNA"/>
</dbReference>
<keyword evidence="1" id="KW-0862">Zinc</keyword>
<dbReference type="PROSITE" id="PS51864">
    <property type="entry name" value="ASTACIN"/>
    <property type="match status" value="1"/>
</dbReference>
<dbReference type="RefSeq" id="WP_119762981.1">
    <property type="nucleotide sequence ID" value="NZ_QYUJ01000014.1"/>
</dbReference>
<dbReference type="InterPro" id="IPR024079">
    <property type="entry name" value="MetalloPept_cat_dom_sf"/>
</dbReference>
<evidence type="ECO:0000313" key="4">
    <source>
        <dbReference type="Proteomes" id="UP000286287"/>
    </source>
</evidence>
<feature type="active site" evidence="1">
    <location>
        <position position="221"/>
    </location>
</feature>
<gene>
    <name evidence="3" type="ORF">D3875_08615</name>
</gene>
<comment type="caution">
    <text evidence="1">Lacks conserved residue(s) required for the propagation of feature annotation.</text>
</comment>
<feature type="binding site" evidence="1">
    <location>
        <position position="230"/>
    </location>
    <ligand>
        <name>Zn(2+)</name>
        <dbReference type="ChEBI" id="CHEBI:29105"/>
        <note>catalytic</note>
    </ligand>
</feature>
<keyword evidence="4" id="KW-1185">Reference proteome</keyword>
<dbReference type="PANTHER" id="PTHR10127:SF850">
    <property type="entry name" value="METALLOENDOPEPTIDASE"/>
    <property type="match status" value="1"/>
</dbReference>
<dbReference type="InterPro" id="IPR006026">
    <property type="entry name" value="Peptidase_Metallo"/>
</dbReference>
<keyword evidence="1" id="KW-0479">Metal-binding</keyword>
<evidence type="ECO:0000256" key="1">
    <source>
        <dbReference type="PROSITE-ProRule" id="PRU01211"/>
    </source>
</evidence>
<dbReference type="InterPro" id="IPR001506">
    <property type="entry name" value="Peptidase_M12A"/>
</dbReference>
<dbReference type="PANTHER" id="PTHR10127">
    <property type="entry name" value="DISCOIDIN, CUB, EGF, LAMININ , AND ZINC METALLOPROTEASE DOMAIN CONTAINING"/>
    <property type="match status" value="1"/>
</dbReference>
<comment type="cofactor">
    <cofactor evidence="1">
        <name>Zn(2+)</name>
        <dbReference type="ChEBI" id="CHEBI:29105"/>
    </cofactor>
    <text evidence="1">Binds 1 zinc ion per subunit.</text>
</comment>
<dbReference type="Gene3D" id="3.40.390.10">
    <property type="entry name" value="Collagenase (Catalytic Domain)"/>
    <property type="match status" value="1"/>
</dbReference>
<proteinExistence type="predicted"/>
<dbReference type="GO" id="GO:0008270">
    <property type="term" value="F:zinc ion binding"/>
    <property type="evidence" value="ECO:0007669"/>
    <property type="project" value="UniProtKB-UniRule"/>
</dbReference>
<name>A0A418V683_9DEIO</name>
<dbReference type="Pfam" id="PF01400">
    <property type="entry name" value="Astacin"/>
    <property type="match status" value="1"/>
</dbReference>
<dbReference type="AlphaFoldDB" id="A0A418V683"/>
<dbReference type="GO" id="GO:0004222">
    <property type="term" value="F:metalloendopeptidase activity"/>
    <property type="evidence" value="ECO:0007669"/>
    <property type="project" value="UniProtKB-UniRule"/>
</dbReference>
<dbReference type="PROSITE" id="PS51257">
    <property type="entry name" value="PROKAR_LIPOPROTEIN"/>
    <property type="match status" value="1"/>
</dbReference>
<evidence type="ECO:0000259" key="2">
    <source>
        <dbReference type="PROSITE" id="PS51864"/>
    </source>
</evidence>
<sequence length="422" mass="44914">MKKQVLALVAITLALASCSQQPDHHADSGDVFTPIHSPANLERQTPDLSVDLRKTPLASLSADLRARLSTEKIVRVILPNGKAVTYANTDGHVVLDGDMILGHSDTAVKIIDGLARSGGTINGQGLSEFAAGRANWGKTIPYFWNNTTFTSSQVSVLNSAISLWNQQIGDAVKWQWNTTPYNKVQFVNGGSGACGSSYVGMIGGTQPLTIGCFNTGTVIHEMGHAAGLHHEHQRCDRDSYVTVGGTDTTNFGRLCTRYQYGNYDYDSIMNYGAPYAYAKTPAGPYQGNPANLGRGSKLSTGDMSALRAIYPNSGTTDPTDPTPPTGAVTYTGTLASGGSAVHPSGGFNWYGGTLKATLTGPSGADFDLYLMQKYSDGNWYTMAKSDSPSASEYIETSQTAGIYRWAVKSYSGSGSYTLNATK</sequence>
<feature type="binding site" evidence="1">
    <location>
        <position position="220"/>
    </location>
    <ligand>
        <name>Zn(2+)</name>
        <dbReference type="ChEBI" id="CHEBI:29105"/>
        <note>catalytic</note>
    </ligand>
</feature>
<dbReference type="Gene3D" id="2.60.120.380">
    <property type="match status" value="1"/>
</dbReference>
<dbReference type="GO" id="GO:0006508">
    <property type="term" value="P:proteolysis"/>
    <property type="evidence" value="ECO:0007669"/>
    <property type="project" value="UniProtKB-KW"/>
</dbReference>
<dbReference type="Proteomes" id="UP000286287">
    <property type="component" value="Unassembled WGS sequence"/>
</dbReference>
<feature type="domain" description="Peptidase M12A" evidence="2">
    <location>
        <begin position="124"/>
        <end position="313"/>
    </location>
</feature>
<protein>
    <recommendedName>
        <fullName evidence="2">Peptidase M12A domain-containing protein</fullName>
    </recommendedName>
</protein>
<keyword evidence="1" id="KW-0378">Hydrolase</keyword>
<keyword evidence="1" id="KW-0482">Metalloprotease</keyword>
<accession>A0A418V683</accession>
<dbReference type="PRINTS" id="PR00480">
    <property type="entry name" value="ASTACIN"/>
</dbReference>
<comment type="caution">
    <text evidence="3">The sequence shown here is derived from an EMBL/GenBank/DDBJ whole genome shotgun (WGS) entry which is preliminary data.</text>
</comment>
<reference evidence="3 4" key="1">
    <citation type="submission" date="2018-09" db="EMBL/GenBank/DDBJ databases">
        <authorList>
            <person name="Zhu H."/>
        </authorList>
    </citation>
    <scope>NUCLEOTIDE SEQUENCE [LARGE SCALE GENOMIC DNA]</scope>
    <source>
        <strain evidence="3 4">K2S05-167</strain>
    </source>
</reference>
<dbReference type="OrthoDB" id="5117805at2"/>
<dbReference type="SUPFAM" id="SSF55486">
    <property type="entry name" value="Metalloproteases ('zincins'), catalytic domain"/>
    <property type="match status" value="1"/>
</dbReference>
<dbReference type="SMART" id="SM00235">
    <property type="entry name" value="ZnMc"/>
    <property type="match status" value="1"/>
</dbReference>
<feature type="binding site" evidence="1">
    <location>
        <position position="224"/>
    </location>
    <ligand>
        <name>Zn(2+)</name>
        <dbReference type="ChEBI" id="CHEBI:29105"/>
        <note>catalytic</note>
    </ligand>
</feature>
<evidence type="ECO:0000313" key="3">
    <source>
        <dbReference type="EMBL" id="RJF71623.1"/>
    </source>
</evidence>
<organism evidence="3 4">
    <name type="scientific">Deinococcus cavernae</name>
    <dbReference type="NCBI Taxonomy" id="2320857"/>
    <lineage>
        <taxon>Bacteria</taxon>
        <taxon>Thermotogati</taxon>
        <taxon>Deinococcota</taxon>
        <taxon>Deinococci</taxon>
        <taxon>Deinococcales</taxon>
        <taxon>Deinococcaceae</taxon>
        <taxon>Deinococcus</taxon>
    </lineage>
</organism>
<keyword evidence="1" id="KW-0645">Protease</keyword>